<reference evidence="1" key="5">
    <citation type="submission" date="2025-09" db="UniProtKB">
        <authorList>
            <consortium name="Ensembl"/>
        </authorList>
    </citation>
    <scope>IDENTIFICATION</scope>
</reference>
<accession>A0A4W3HSJ4</accession>
<sequence length="113" mass="12994">TFGIKAQKKYSDIEWNQGTKRVAKLKKKVTFSSFGEFKGRAEVFQNGTLRLIHTIAADAGEYSFEMFNEGRCILKNKIQLHLLDLAQTQLPKDSNYSTGRKKQANLQYIDILY</sequence>
<dbReference type="InterPro" id="IPR013783">
    <property type="entry name" value="Ig-like_fold"/>
</dbReference>
<reference evidence="1" key="4">
    <citation type="submission" date="2025-08" db="UniProtKB">
        <authorList>
            <consortium name="Ensembl"/>
        </authorList>
    </citation>
    <scope>IDENTIFICATION</scope>
</reference>
<dbReference type="AlphaFoldDB" id="A0A4W3HSJ4"/>
<dbReference type="InterPro" id="IPR036179">
    <property type="entry name" value="Ig-like_dom_sf"/>
</dbReference>
<evidence type="ECO:0008006" key="3">
    <source>
        <dbReference type="Google" id="ProtNLM"/>
    </source>
</evidence>
<reference evidence="2" key="1">
    <citation type="journal article" date="2006" name="Science">
        <title>Ancient noncoding elements conserved in the human genome.</title>
        <authorList>
            <person name="Venkatesh B."/>
            <person name="Kirkness E.F."/>
            <person name="Loh Y.H."/>
            <person name="Halpern A.L."/>
            <person name="Lee A.P."/>
            <person name="Johnson J."/>
            <person name="Dandona N."/>
            <person name="Viswanathan L.D."/>
            <person name="Tay A."/>
            <person name="Venter J.C."/>
            <person name="Strausberg R.L."/>
            <person name="Brenner S."/>
        </authorList>
    </citation>
    <scope>NUCLEOTIDE SEQUENCE [LARGE SCALE GENOMIC DNA]</scope>
</reference>
<keyword evidence="2" id="KW-1185">Reference proteome</keyword>
<dbReference type="Ensembl" id="ENSCMIT00000020690.1">
    <property type="protein sequence ID" value="ENSCMIP00000020318.1"/>
    <property type="gene ID" value="ENSCMIG00000009374.1"/>
</dbReference>
<evidence type="ECO:0000313" key="2">
    <source>
        <dbReference type="Proteomes" id="UP000314986"/>
    </source>
</evidence>
<proteinExistence type="predicted"/>
<dbReference type="Proteomes" id="UP000314986">
    <property type="component" value="Unassembled WGS sequence"/>
</dbReference>
<evidence type="ECO:0000313" key="1">
    <source>
        <dbReference type="Ensembl" id="ENSCMIP00000020318.1"/>
    </source>
</evidence>
<dbReference type="Gene3D" id="2.60.40.10">
    <property type="entry name" value="Immunoglobulins"/>
    <property type="match status" value="1"/>
</dbReference>
<organism evidence="1 2">
    <name type="scientific">Callorhinchus milii</name>
    <name type="common">Ghost shark</name>
    <dbReference type="NCBI Taxonomy" id="7868"/>
    <lineage>
        <taxon>Eukaryota</taxon>
        <taxon>Metazoa</taxon>
        <taxon>Chordata</taxon>
        <taxon>Craniata</taxon>
        <taxon>Vertebrata</taxon>
        <taxon>Chondrichthyes</taxon>
        <taxon>Holocephali</taxon>
        <taxon>Chimaeriformes</taxon>
        <taxon>Callorhinchidae</taxon>
        <taxon>Callorhinchus</taxon>
    </lineage>
</organism>
<name>A0A4W3HSJ4_CALMI</name>
<protein>
    <recommendedName>
        <fullName evidence="3">Immunoglobulin V-set domain-containing protein</fullName>
    </recommendedName>
</protein>
<reference evidence="2" key="3">
    <citation type="journal article" date="2014" name="Nature">
        <title>Elephant shark genome provides unique insights into gnathostome evolution.</title>
        <authorList>
            <consortium name="International Elephant Shark Genome Sequencing Consortium"/>
            <person name="Venkatesh B."/>
            <person name="Lee A.P."/>
            <person name="Ravi V."/>
            <person name="Maurya A.K."/>
            <person name="Lian M.M."/>
            <person name="Swann J.B."/>
            <person name="Ohta Y."/>
            <person name="Flajnik M.F."/>
            <person name="Sutoh Y."/>
            <person name="Kasahara M."/>
            <person name="Hoon S."/>
            <person name="Gangu V."/>
            <person name="Roy S.W."/>
            <person name="Irimia M."/>
            <person name="Korzh V."/>
            <person name="Kondrychyn I."/>
            <person name="Lim Z.W."/>
            <person name="Tay B.H."/>
            <person name="Tohari S."/>
            <person name="Kong K.W."/>
            <person name="Ho S."/>
            <person name="Lorente-Galdos B."/>
            <person name="Quilez J."/>
            <person name="Marques-Bonet T."/>
            <person name="Raney B.J."/>
            <person name="Ingham P.W."/>
            <person name="Tay A."/>
            <person name="Hillier L.W."/>
            <person name="Minx P."/>
            <person name="Boehm T."/>
            <person name="Wilson R.K."/>
            <person name="Brenner S."/>
            <person name="Warren W.C."/>
        </authorList>
    </citation>
    <scope>NUCLEOTIDE SEQUENCE [LARGE SCALE GENOMIC DNA]</scope>
</reference>
<reference evidence="2" key="2">
    <citation type="journal article" date="2007" name="PLoS Biol.">
        <title>Survey sequencing and comparative analysis of the elephant shark (Callorhinchus milii) genome.</title>
        <authorList>
            <person name="Venkatesh B."/>
            <person name="Kirkness E.F."/>
            <person name="Loh Y.H."/>
            <person name="Halpern A.L."/>
            <person name="Lee A.P."/>
            <person name="Johnson J."/>
            <person name="Dandona N."/>
            <person name="Viswanathan L.D."/>
            <person name="Tay A."/>
            <person name="Venter J.C."/>
            <person name="Strausberg R.L."/>
            <person name="Brenner S."/>
        </authorList>
    </citation>
    <scope>NUCLEOTIDE SEQUENCE [LARGE SCALE GENOMIC DNA]</scope>
</reference>
<dbReference type="SUPFAM" id="SSF48726">
    <property type="entry name" value="Immunoglobulin"/>
    <property type="match status" value="1"/>
</dbReference>
<dbReference type="InParanoid" id="A0A4W3HSJ4"/>
<dbReference type="GeneTree" id="ENSGT00970000196966"/>